<dbReference type="EMBL" id="WTXG01000009">
    <property type="protein sequence ID" value="KAI0303412.1"/>
    <property type="molecule type" value="Genomic_DNA"/>
</dbReference>
<keyword evidence="3" id="KW-1185">Reference proteome</keyword>
<dbReference type="PANTHER" id="PTHR24030:SF0">
    <property type="entry name" value="PROTEIN CMSS1"/>
    <property type="match status" value="1"/>
</dbReference>
<feature type="region of interest" description="Disordered" evidence="1">
    <location>
        <begin position="1"/>
        <end position="90"/>
    </location>
</feature>
<dbReference type="GO" id="GO:0030686">
    <property type="term" value="C:90S preribosome"/>
    <property type="evidence" value="ECO:0007669"/>
    <property type="project" value="TreeGrafter"/>
</dbReference>
<dbReference type="AlphaFoldDB" id="A0AAD4M7C9"/>
<protein>
    <submittedName>
        <fullName evidence="2">U3-containing 90S pre-ribosomal complex subunit-domain containing protein</fullName>
    </submittedName>
</protein>
<dbReference type="InterPro" id="IPR032704">
    <property type="entry name" value="Cms1"/>
</dbReference>
<accession>A0AAD4M7C9</accession>
<dbReference type="Proteomes" id="UP001203297">
    <property type="component" value="Unassembled WGS sequence"/>
</dbReference>
<evidence type="ECO:0000313" key="2">
    <source>
        <dbReference type="EMBL" id="KAI0303412.1"/>
    </source>
</evidence>
<feature type="compositionally biased region" description="Basic and acidic residues" evidence="1">
    <location>
        <begin position="52"/>
        <end position="61"/>
    </location>
</feature>
<reference evidence="2" key="1">
    <citation type="journal article" date="2022" name="New Phytol.">
        <title>Evolutionary transition to the ectomycorrhizal habit in the genomes of a hyperdiverse lineage of mushroom-forming fungi.</title>
        <authorList>
            <person name="Looney B."/>
            <person name="Miyauchi S."/>
            <person name="Morin E."/>
            <person name="Drula E."/>
            <person name="Courty P.E."/>
            <person name="Kohler A."/>
            <person name="Kuo A."/>
            <person name="LaButti K."/>
            <person name="Pangilinan J."/>
            <person name="Lipzen A."/>
            <person name="Riley R."/>
            <person name="Andreopoulos W."/>
            <person name="He G."/>
            <person name="Johnson J."/>
            <person name="Nolan M."/>
            <person name="Tritt A."/>
            <person name="Barry K.W."/>
            <person name="Grigoriev I.V."/>
            <person name="Nagy L.G."/>
            <person name="Hibbett D."/>
            <person name="Henrissat B."/>
            <person name="Matheny P.B."/>
            <person name="Labbe J."/>
            <person name="Martin F.M."/>
        </authorList>
    </citation>
    <scope>NUCLEOTIDE SEQUENCE</scope>
    <source>
        <strain evidence="2">BPL690</strain>
    </source>
</reference>
<dbReference type="GO" id="GO:0005634">
    <property type="term" value="C:nucleus"/>
    <property type="evidence" value="ECO:0007669"/>
    <property type="project" value="TreeGrafter"/>
</dbReference>
<evidence type="ECO:0000313" key="3">
    <source>
        <dbReference type="Proteomes" id="UP001203297"/>
    </source>
</evidence>
<gene>
    <name evidence="2" type="ORF">B0F90DRAFT_1809614</name>
</gene>
<feature type="compositionally biased region" description="Basic and acidic residues" evidence="1">
    <location>
        <begin position="69"/>
        <end position="79"/>
    </location>
</feature>
<sequence length="300" mass="33183">MALHRGDDLDDDFMPDETVALSEDEGFGSLIGDQDDIGKLLSADEEEDAESSTERTKTFLEKKRKRREKEKERKAKESSQRIGEPPLRGVASPTMISEYLSTMQAKSFSKMSALELQDRQIPETSIMDTTTWTGSRKLDTLVVFIVQAVPSLHTRLMQKTKSFGAPTLLFLTGAALRAADVTRTLKNKTLQGEKGAGVAKLFAKHCKLEDHTSYLKKTKIGSAVGTPGRVGKLLCNSGEDVNALSVSALTHIVLDMSYHDAKQRCLLDIPETRDEVFKMVLGAPQVMERLKAGKIHIVLF</sequence>
<dbReference type="Pfam" id="PF14617">
    <property type="entry name" value="CMS1"/>
    <property type="match status" value="1"/>
</dbReference>
<organism evidence="2 3">
    <name type="scientific">Multifurca ochricompacta</name>
    <dbReference type="NCBI Taxonomy" id="376703"/>
    <lineage>
        <taxon>Eukaryota</taxon>
        <taxon>Fungi</taxon>
        <taxon>Dikarya</taxon>
        <taxon>Basidiomycota</taxon>
        <taxon>Agaricomycotina</taxon>
        <taxon>Agaricomycetes</taxon>
        <taxon>Russulales</taxon>
        <taxon>Russulaceae</taxon>
        <taxon>Multifurca</taxon>
    </lineage>
</organism>
<comment type="caution">
    <text evidence="2">The sequence shown here is derived from an EMBL/GenBank/DDBJ whole genome shotgun (WGS) entry which is preliminary data.</text>
</comment>
<evidence type="ECO:0000256" key="1">
    <source>
        <dbReference type="SAM" id="MobiDB-lite"/>
    </source>
</evidence>
<dbReference type="PANTHER" id="PTHR24030">
    <property type="entry name" value="PROTEIN CMSS1"/>
    <property type="match status" value="1"/>
</dbReference>
<name>A0AAD4M7C9_9AGAM</name>
<proteinExistence type="predicted"/>